<dbReference type="GO" id="GO:0004775">
    <property type="term" value="F:succinate-CoA ligase (ADP-forming) activity"/>
    <property type="evidence" value="ECO:0007669"/>
    <property type="project" value="UniProtKB-UniRule"/>
</dbReference>
<comment type="pathway">
    <text evidence="4 7">Carbohydrate metabolism; tricarboxylic acid cycle; succinate from succinyl-CoA (ligase route): step 1/1.</text>
</comment>
<dbReference type="Proteomes" id="UP000009376">
    <property type="component" value="Unassembled WGS sequence"/>
</dbReference>
<dbReference type="InterPro" id="IPR005810">
    <property type="entry name" value="CoA_lig_alpha"/>
</dbReference>
<evidence type="ECO:0000256" key="4">
    <source>
        <dbReference type="HAMAP-Rule" id="MF_01988"/>
    </source>
</evidence>
<comment type="similarity">
    <text evidence="4 6">Belongs to the succinate/malate CoA ligase alpha subunit family.</text>
</comment>
<dbReference type="EC" id="6.2.1.5" evidence="4"/>
<feature type="domain" description="CoA-binding" evidence="8">
    <location>
        <begin position="4"/>
        <end position="100"/>
    </location>
</feature>
<dbReference type="InterPro" id="IPR017440">
    <property type="entry name" value="Cit_synth/succinyl-CoA_lig_AS"/>
</dbReference>
<dbReference type="PROSITE" id="PS00399">
    <property type="entry name" value="SUCCINYL_COA_LIG_2"/>
    <property type="match status" value="1"/>
</dbReference>
<dbReference type="InterPro" id="IPR033847">
    <property type="entry name" value="Citrt_syn/SCS-alpha_CS"/>
</dbReference>
<keyword evidence="2 4" id="KW-0436">Ligase</keyword>
<evidence type="ECO:0000256" key="5">
    <source>
        <dbReference type="PIRSR" id="PIRSR001553-1"/>
    </source>
</evidence>
<comment type="catalytic activity">
    <reaction evidence="4 7">
        <text>succinate + ATP + CoA = succinyl-CoA + ADP + phosphate</text>
        <dbReference type="Rhea" id="RHEA:17661"/>
        <dbReference type="ChEBI" id="CHEBI:30031"/>
        <dbReference type="ChEBI" id="CHEBI:30616"/>
        <dbReference type="ChEBI" id="CHEBI:43474"/>
        <dbReference type="ChEBI" id="CHEBI:57287"/>
        <dbReference type="ChEBI" id="CHEBI:57292"/>
        <dbReference type="ChEBI" id="CHEBI:456216"/>
        <dbReference type="EC" id="6.2.1.5"/>
    </reaction>
</comment>
<dbReference type="NCBIfam" id="TIGR01019">
    <property type="entry name" value="sucCoAalpha"/>
    <property type="match status" value="1"/>
</dbReference>
<name>D6GX69_PARA5</name>
<dbReference type="InterPro" id="IPR003781">
    <property type="entry name" value="CoA-bd"/>
</dbReference>
<dbReference type="PANTHER" id="PTHR11117">
    <property type="entry name" value="SUCCINYL-COA LIGASE SUBUNIT ALPHA"/>
    <property type="match status" value="1"/>
</dbReference>
<evidence type="ECO:0000313" key="9">
    <source>
        <dbReference type="EMBL" id="EFD92189.1"/>
    </source>
</evidence>
<dbReference type="SUPFAM" id="SSF52210">
    <property type="entry name" value="Succinyl-CoA synthetase domains"/>
    <property type="match status" value="1"/>
</dbReference>
<dbReference type="Pfam" id="PF02629">
    <property type="entry name" value="CoA_binding"/>
    <property type="match status" value="1"/>
</dbReference>
<dbReference type="EMBL" id="GG745616">
    <property type="protein sequence ID" value="EFD92189.1"/>
    <property type="molecule type" value="Genomic_DNA"/>
</dbReference>
<feature type="binding site" evidence="4">
    <location>
        <position position="43"/>
    </location>
    <ligand>
        <name>CoA</name>
        <dbReference type="ChEBI" id="CHEBI:57287"/>
    </ligand>
</feature>
<dbReference type="GO" id="GO:0006099">
    <property type="term" value="P:tricarboxylic acid cycle"/>
    <property type="evidence" value="ECO:0007669"/>
    <property type="project" value="UniProtKB-UniRule"/>
</dbReference>
<dbReference type="PROSITE" id="PS01216">
    <property type="entry name" value="SUCCINYL_COA_LIG_1"/>
    <property type="match status" value="1"/>
</dbReference>
<dbReference type="PIRSF" id="PIRSF001553">
    <property type="entry name" value="SucCS_alpha"/>
    <property type="match status" value="1"/>
</dbReference>
<dbReference type="FunFam" id="3.40.50.261:FF:000006">
    <property type="entry name" value="Succinate--CoA ligase [ADP-forming] subunit alpha"/>
    <property type="match status" value="1"/>
</dbReference>
<sequence>MAILIDKDTKVLVQGITGHQGKFHSKAMIDLGTKVVAGVTPGKGGERVNGVRVFDDVKTAVEKTGANASVVFVPALMTRDSVIEAIDAGIKLITIITEHVPFQDMLKINEYAKLKDVKIIGPNCPGLAAPGIGKLGIIPNTILKKGVVGVISRSGTLTYEIVNVITETGLGESTVLGIGGDKVPGLNFIDVLKLFNEDKQTRGIVIVGEIGGNEEEKAADFIRKNVKKPVFAFIDGVYAPPGKRMGHAGAIISGKTGTAKSKLAAFKKANVPVAKTFDELSSLMVKKLG</sequence>
<dbReference type="Gene3D" id="3.40.50.261">
    <property type="entry name" value="Succinyl-CoA synthetase domains"/>
    <property type="match status" value="1"/>
</dbReference>
<keyword evidence="3 4" id="KW-0547">Nucleotide-binding</keyword>
<evidence type="ECO:0000256" key="3">
    <source>
        <dbReference type="ARBA" id="ARBA00022741"/>
    </source>
</evidence>
<dbReference type="PANTHER" id="PTHR11117:SF2">
    <property type="entry name" value="SUCCINATE--COA LIGASE [ADP_GDP-FORMING] SUBUNIT ALPHA, MITOCHONDRIAL"/>
    <property type="match status" value="1"/>
</dbReference>
<dbReference type="Gene3D" id="3.40.50.720">
    <property type="entry name" value="NAD(P)-binding Rossmann-like Domain"/>
    <property type="match status" value="1"/>
</dbReference>
<evidence type="ECO:0000256" key="1">
    <source>
        <dbReference type="ARBA" id="ARBA00022532"/>
    </source>
</evidence>
<dbReference type="AlphaFoldDB" id="D6GX69"/>
<feature type="binding site" evidence="4">
    <location>
        <position position="159"/>
    </location>
    <ligand>
        <name>substrate</name>
        <note>ligand shared with subunit beta</note>
    </ligand>
</feature>
<dbReference type="NCBIfam" id="NF004230">
    <property type="entry name" value="PRK05678.1"/>
    <property type="match status" value="1"/>
</dbReference>
<comment type="function">
    <text evidence="4 7">Succinyl-CoA synthetase functions in the citric acid cycle (TCA), coupling the hydrolysis of succinyl-CoA to the synthesis of either ATP or GTP and thus represents the only step of substrate-level phosphorylation in the TCA. The alpha subunit of the enzyme binds the substrates coenzyme A and phosphate, while succinate binding and nucleotide specificity is provided by the beta subunit.</text>
</comment>
<dbReference type="GO" id="GO:0009361">
    <property type="term" value="C:succinate-CoA ligase complex (ADP-forming)"/>
    <property type="evidence" value="ECO:0007669"/>
    <property type="project" value="TreeGrafter"/>
</dbReference>
<evidence type="ECO:0000256" key="2">
    <source>
        <dbReference type="ARBA" id="ARBA00022598"/>
    </source>
</evidence>
<dbReference type="SUPFAM" id="SSF51735">
    <property type="entry name" value="NAD(P)-binding Rossmann-fold domains"/>
    <property type="match status" value="1"/>
</dbReference>
<dbReference type="UniPathway" id="UPA00223">
    <property type="reaction ID" value="UER00999"/>
</dbReference>
<feature type="binding site" evidence="4">
    <location>
        <begin position="96"/>
        <end position="98"/>
    </location>
    <ligand>
        <name>CoA</name>
        <dbReference type="ChEBI" id="CHEBI:57287"/>
    </ligand>
</feature>
<feature type="binding site" evidence="4">
    <location>
        <begin position="17"/>
        <end position="20"/>
    </location>
    <ligand>
        <name>CoA</name>
        <dbReference type="ChEBI" id="CHEBI:57287"/>
    </ligand>
</feature>
<protein>
    <recommendedName>
        <fullName evidence="4">Succinate--CoA ligase [ADP-forming] subunit alpha</fullName>
        <ecNumber evidence="4">6.2.1.5</ecNumber>
    </recommendedName>
    <alternativeName>
        <fullName evidence="4">Succinyl-CoA synthetase subunit alpha</fullName>
        <shortName evidence="4">SCS-alpha</shortName>
    </alternativeName>
</protein>
<dbReference type="FunFam" id="3.40.50.720:FF:000277">
    <property type="entry name" value="Succinate--CoA ligase [ADP-forming] subunit alpha"/>
    <property type="match status" value="1"/>
</dbReference>
<proteinExistence type="inferred from homology"/>
<dbReference type="InterPro" id="IPR036291">
    <property type="entry name" value="NAD(P)-bd_dom_sf"/>
</dbReference>
<dbReference type="Pfam" id="PF00549">
    <property type="entry name" value="Ligase_CoA"/>
    <property type="match status" value="1"/>
</dbReference>
<dbReference type="InterPro" id="IPR005811">
    <property type="entry name" value="SUCC_ACL_C"/>
</dbReference>
<evidence type="ECO:0000256" key="7">
    <source>
        <dbReference type="RuleBase" id="RU000699"/>
    </source>
</evidence>
<gene>
    <name evidence="4" type="primary">sucD</name>
    <name evidence="9" type="ORF">BJBARM5_1989</name>
</gene>
<feature type="active site" description="Tele-phosphohistidine intermediate" evidence="4 5">
    <location>
        <position position="247"/>
    </location>
</feature>
<dbReference type="GO" id="GO:0000166">
    <property type="term" value="F:nucleotide binding"/>
    <property type="evidence" value="ECO:0007669"/>
    <property type="project" value="UniProtKB-KW"/>
</dbReference>
<dbReference type="InterPro" id="IPR016102">
    <property type="entry name" value="Succinyl-CoA_synth-like"/>
</dbReference>
<comment type="subunit">
    <text evidence="4 7">Heterotetramer of two alpha and two beta subunits.</text>
</comment>
<comment type="catalytic activity">
    <reaction evidence="4">
        <text>GTP + succinate + CoA = succinyl-CoA + GDP + phosphate</text>
        <dbReference type="Rhea" id="RHEA:22120"/>
        <dbReference type="ChEBI" id="CHEBI:30031"/>
        <dbReference type="ChEBI" id="CHEBI:37565"/>
        <dbReference type="ChEBI" id="CHEBI:43474"/>
        <dbReference type="ChEBI" id="CHEBI:57287"/>
        <dbReference type="ChEBI" id="CHEBI:57292"/>
        <dbReference type="ChEBI" id="CHEBI:58189"/>
    </reaction>
</comment>
<dbReference type="PRINTS" id="PR01798">
    <property type="entry name" value="SCOASYNTHASE"/>
</dbReference>
<evidence type="ECO:0000313" key="10">
    <source>
        <dbReference type="Proteomes" id="UP000009376"/>
    </source>
</evidence>
<dbReference type="HAMAP" id="MF_01988">
    <property type="entry name" value="Succ_CoA_alpha"/>
    <property type="match status" value="1"/>
</dbReference>
<accession>D6GX69</accession>
<dbReference type="SMART" id="SM00881">
    <property type="entry name" value="CoA_binding"/>
    <property type="match status" value="1"/>
</dbReference>
<reference evidence="9 10" key="1">
    <citation type="journal article" date="2010" name="Proc. Natl. Acad. Sci. U.S.A.">
        <title>Enigmatic, ultrasmall, uncultivated Archaea.</title>
        <authorList>
            <person name="Baker B.J."/>
            <person name="Comolli L.R."/>
            <person name="Dick G.J."/>
            <person name="Hauser L.J."/>
            <person name="Hyatt D."/>
            <person name="Dill B.D."/>
            <person name="Land M.L."/>
            <person name="Verberkmoes N.C."/>
            <person name="Hettich R.L."/>
            <person name="Banfield J.F."/>
        </authorList>
    </citation>
    <scope>NUCLEOTIDE SEQUENCE [LARGE SCALE GENOMIC DNA]</scope>
</reference>
<organism evidence="9 10">
    <name type="scientific">Candidatus Parvarchaeum acidophilus ARMAN-5</name>
    <dbReference type="NCBI Taxonomy" id="662762"/>
    <lineage>
        <taxon>Archaea</taxon>
        <taxon>Candidatus Parvarchaeota</taxon>
        <taxon>Candidatus Parvarchaeum</taxon>
    </lineage>
</organism>
<evidence type="ECO:0000256" key="6">
    <source>
        <dbReference type="RuleBase" id="RU000677"/>
    </source>
</evidence>
<evidence type="ECO:0000259" key="8">
    <source>
        <dbReference type="SMART" id="SM00881"/>
    </source>
</evidence>
<keyword evidence="1 4" id="KW-0816">Tricarboxylic acid cycle</keyword>
<dbReference type="GO" id="GO:0004776">
    <property type="term" value="F:succinate-CoA ligase (GDP-forming) activity"/>
    <property type="evidence" value="ECO:0007669"/>
    <property type="project" value="TreeGrafter"/>
</dbReference>